<keyword evidence="2" id="KW-0378">Hydrolase</keyword>
<name>G4U504_9ASCO</name>
<gene>
    <name evidence="2" type="primary">cox1-ai4</name>
</gene>
<dbReference type="Pfam" id="PF00961">
    <property type="entry name" value="LAGLIDADG_1"/>
    <property type="match status" value="1"/>
</dbReference>
<protein>
    <submittedName>
        <fullName evidence="2">LAGLIDADG type class1 intron encoded endonuclease, COX1-ai4 protein</fullName>
    </submittedName>
</protein>
<accession>G4U504</accession>
<evidence type="ECO:0000259" key="1">
    <source>
        <dbReference type="Pfam" id="PF00961"/>
    </source>
</evidence>
<feature type="domain" description="Homing endonuclease LAGLIDADG" evidence="1">
    <location>
        <begin position="185"/>
        <end position="290"/>
    </location>
</feature>
<dbReference type="RefSeq" id="YP_004927416.1">
    <property type="nucleotide sequence ID" value="NC_016116.1"/>
</dbReference>
<dbReference type="SUPFAM" id="SSF55608">
    <property type="entry name" value="Homing endonucleases"/>
    <property type="match status" value="2"/>
</dbReference>
<reference evidence="2" key="1">
    <citation type="journal article" date="2012" name="FEMS Yeast Res.">
        <title>Mitochondrial genomes of yeasts of the Yarrowia clade.</title>
        <authorList>
            <person name="Gaillardin C."/>
            <person name="Neuveglise C."/>
            <person name="Kerscher S."/>
            <person name="Nicaud J.M."/>
        </authorList>
    </citation>
    <scope>NUCLEOTIDE SEQUENCE</scope>
    <source>
        <strain evidence="2">CBS 9722</strain>
    </source>
</reference>
<dbReference type="InterPro" id="IPR004860">
    <property type="entry name" value="LAGLIDADG_dom"/>
</dbReference>
<keyword evidence="2" id="KW-0540">Nuclease</keyword>
<dbReference type="PANTHER" id="PTHR36181">
    <property type="entry name" value="INTRON-ENCODED ENDONUCLEASE AI3-RELATED"/>
    <property type="match status" value="1"/>
</dbReference>
<geneLocation type="mitochondrion" evidence="2"/>
<organism evidence="2">
    <name type="scientific">Yarrowia galli</name>
    <dbReference type="NCBI Taxonomy" id="197054"/>
    <lineage>
        <taxon>Eukaryota</taxon>
        <taxon>Fungi</taxon>
        <taxon>Dikarya</taxon>
        <taxon>Ascomycota</taxon>
        <taxon>Saccharomycotina</taxon>
        <taxon>Dipodascomycetes</taxon>
        <taxon>Dipodascales</taxon>
        <taxon>Dipodascales incertae sedis</taxon>
        <taxon>Yarrowia</taxon>
    </lineage>
</organism>
<keyword evidence="2" id="KW-0496">Mitochondrion</keyword>
<sequence length="317" mass="37748">MQTFNTYKPMDSNMLVESNMKQSKYHLFRKYYKMTFSNDFKETDDWLDWFMGFTEGDGNLYSSVKYNKCSFTTTQKEITMLNHMNSVFNFGNVKLFTSKDKSLKENDILGYGRWTCYDKKYMFTLYLIFNNNLYLKNRNIQLQNWYAILINSPTDRFESLNMTNINQMPPFMYNTNKPTRDNAWISGFTDAEGCFSVTTSISTKETKIRFMLDQAEEELLLNNIGEALLDMYNVSMRKTDRPGRKSMKKMYNTSANMSFTNFNFLLVEDYFNKYPLKTNKLNNYTHWCQVINTKFSGLHNEDLFEEMNELKTKVNKF</sequence>
<dbReference type="GeneID" id="11341722"/>
<dbReference type="GO" id="GO:0004519">
    <property type="term" value="F:endonuclease activity"/>
    <property type="evidence" value="ECO:0007669"/>
    <property type="project" value="UniProtKB-KW"/>
</dbReference>
<keyword evidence="2" id="KW-0255">Endonuclease</keyword>
<proteinExistence type="predicted"/>
<evidence type="ECO:0000313" key="2">
    <source>
        <dbReference type="EMBL" id="CCC29056.1"/>
    </source>
</evidence>
<dbReference type="AlphaFoldDB" id="G4U504"/>
<dbReference type="PANTHER" id="PTHR36181:SF4">
    <property type="entry name" value="LAGLIDADG ENDONUCLEASE"/>
    <property type="match status" value="1"/>
</dbReference>
<dbReference type="InterPro" id="IPR051289">
    <property type="entry name" value="LAGLIDADG_Endonuclease"/>
</dbReference>
<dbReference type="EMBL" id="FR877636">
    <property type="protein sequence ID" value="CCC29056.1"/>
    <property type="molecule type" value="Genomic_DNA"/>
</dbReference>
<dbReference type="Gene3D" id="3.10.28.10">
    <property type="entry name" value="Homing endonucleases"/>
    <property type="match status" value="2"/>
</dbReference>
<dbReference type="InterPro" id="IPR027434">
    <property type="entry name" value="Homing_endonucl"/>
</dbReference>
<dbReference type="GO" id="GO:0005739">
    <property type="term" value="C:mitochondrion"/>
    <property type="evidence" value="ECO:0007669"/>
    <property type="project" value="UniProtKB-ARBA"/>
</dbReference>